<evidence type="ECO:0000256" key="2">
    <source>
        <dbReference type="ARBA" id="ARBA00022691"/>
    </source>
</evidence>
<dbReference type="InterPro" id="IPR026669">
    <property type="entry name" value="Arsenite_MeTrfase-like"/>
</dbReference>
<evidence type="ECO:0000256" key="8">
    <source>
        <dbReference type="ARBA" id="ARBA00048428"/>
    </source>
</evidence>
<dbReference type="Pfam" id="PF13847">
    <property type="entry name" value="Methyltransf_31"/>
    <property type="match status" value="1"/>
</dbReference>
<dbReference type="EC" id="2.1.1.137" evidence="4"/>
<keyword evidence="2" id="KW-0949">S-adenosyl-L-methionine</keyword>
<evidence type="ECO:0000256" key="7">
    <source>
        <dbReference type="ARBA" id="ARBA00047943"/>
    </source>
</evidence>
<organism evidence="10">
    <name type="scientific">marine sediment metagenome</name>
    <dbReference type="NCBI Taxonomy" id="412755"/>
    <lineage>
        <taxon>unclassified sequences</taxon>
        <taxon>metagenomes</taxon>
        <taxon>ecological metagenomes</taxon>
    </lineage>
</organism>
<name>X1T3B5_9ZZZZ</name>
<evidence type="ECO:0000256" key="6">
    <source>
        <dbReference type="ARBA" id="ARBA00047941"/>
    </source>
</evidence>
<accession>X1T3B5</accession>
<feature type="domain" description="Methyltransferase" evidence="9">
    <location>
        <begin position="73"/>
        <end position="217"/>
    </location>
</feature>
<protein>
    <recommendedName>
        <fullName evidence="5">Arsenite methyltransferase</fullName>
        <ecNumber evidence="4">2.1.1.137</ecNumber>
    </recommendedName>
</protein>
<evidence type="ECO:0000256" key="4">
    <source>
        <dbReference type="ARBA" id="ARBA00034521"/>
    </source>
</evidence>
<dbReference type="SUPFAM" id="SSF53335">
    <property type="entry name" value="S-adenosyl-L-methionine-dependent methyltransferases"/>
    <property type="match status" value="1"/>
</dbReference>
<evidence type="ECO:0000313" key="10">
    <source>
        <dbReference type="EMBL" id="GAI99812.1"/>
    </source>
</evidence>
<evidence type="ECO:0000256" key="1">
    <source>
        <dbReference type="ARBA" id="ARBA00022679"/>
    </source>
</evidence>
<dbReference type="AlphaFoldDB" id="X1T3B5"/>
<dbReference type="EMBL" id="BARW01015865">
    <property type="protein sequence ID" value="GAI99812.1"/>
    <property type="molecule type" value="Genomic_DNA"/>
</dbReference>
<comment type="caution">
    <text evidence="10">The sequence shown here is derived from an EMBL/GenBank/DDBJ whole genome shotgun (WGS) entry which is preliminary data.</text>
</comment>
<dbReference type="InterPro" id="IPR029063">
    <property type="entry name" value="SAM-dependent_MTases_sf"/>
</dbReference>
<proteinExistence type="inferred from homology"/>
<comment type="catalytic activity">
    <reaction evidence="6">
        <text>arsenic triglutathione + [thioredoxin]-dithiol + S-adenosyl-L-methionine + 2 H2O = methylarsonous acid + [thioredoxin]-disulfide + 3 glutathione + S-adenosyl-L-homocysteine + H(+)</text>
        <dbReference type="Rhea" id="RHEA:69460"/>
        <dbReference type="Rhea" id="RHEA-COMP:10698"/>
        <dbReference type="Rhea" id="RHEA-COMP:10700"/>
        <dbReference type="ChEBI" id="CHEBI:15377"/>
        <dbReference type="ChEBI" id="CHEBI:15378"/>
        <dbReference type="ChEBI" id="CHEBI:17826"/>
        <dbReference type="ChEBI" id="CHEBI:29950"/>
        <dbReference type="ChEBI" id="CHEBI:50058"/>
        <dbReference type="ChEBI" id="CHEBI:57856"/>
        <dbReference type="ChEBI" id="CHEBI:57925"/>
        <dbReference type="ChEBI" id="CHEBI:59789"/>
        <dbReference type="ChEBI" id="CHEBI:183640"/>
        <dbReference type="EC" id="2.1.1.137"/>
    </reaction>
</comment>
<dbReference type="CDD" id="cd02440">
    <property type="entry name" value="AdoMet_MTases"/>
    <property type="match status" value="1"/>
</dbReference>
<evidence type="ECO:0000256" key="5">
    <source>
        <dbReference type="ARBA" id="ARBA00034545"/>
    </source>
</evidence>
<evidence type="ECO:0000256" key="3">
    <source>
        <dbReference type="ARBA" id="ARBA00034487"/>
    </source>
</evidence>
<comment type="catalytic activity">
    <reaction evidence="8">
        <text>arsenic triglutathione + 3 [thioredoxin]-dithiol + 3 S-adenosyl-L-methionine = trimethylarsine + 3 [thioredoxin]-disulfide + 3 glutathione + 3 S-adenosyl-L-homocysteine + 3 H(+)</text>
        <dbReference type="Rhea" id="RHEA:69432"/>
        <dbReference type="Rhea" id="RHEA-COMP:10698"/>
        <dbReference type="Rhea" id="RHEA-COMP:10700"/>
        <dbReference type="ChEBI" id="CHEBI:15378"/>
        <dbReference type="ChEBI" id="CHEBI:27130"/>
        <dbReference type="ChEBI" id="CHEBI:29950"/>
        <dbReference type="ChEBI" id="CHEBI:50058"/>
        <dbReference type="ChEBI" id="CHEBI:57856"/>
        <dbReference type="ChEBI" id="CHEBI:57925"/>
        <dbReference type="ChEBI" id="CHEBI:59789"/>
        <dbReference type="ChEBI" id="CHEBI:183640"/>
        <dbReference type="EC" id="2.1.1.137"/>
    </reaction>
</comment>
<dbReference type="PANTHER" id="PTHR43675:SF8">
    <property type="entry name" value="ARSENITE METHYLTRANSFERASE"/>
    <property type="match status" value="1"/>
</dbReference>
<dbReference type="InterPro" id="IPR025714">
    <property type="entry name" value="Methyltranfer_dom"/>
</dbReference>
<reference evidence="10" key="1">
    <citation type="journal article" date="2014" name="Front. Microbiol.">
        <title>High frequency of phylogenetically diverse reductive dehalogenase-homologous genes in deep subseafloor sedimentary metagenomes.</title>
        <authorList>
            <person name="Kawai M."/>
            <person name="Futagami T."/>
            <person name="Toyoda A."/>
            <person name="Takaki Y."/>
            <person name="Nishi S."/>
            <person name="Hori S."/>
            <person name="Arai W."/>
            <person name="Tsubouchi T."/>
            <person name="Morono Y."/>
            <person name="Uchiyama I."/>
            <person name="Ito T."/>
            <person name="Fujiyama A."/>
            <person name="Inagaki F."/>
            <person name="Takami H."/>
        </authorList>
    </citation>
    <scope>NUCLEOTIDE SEQUENCE</scope>
    <source>
        <strain evidence="10">Expedition CK06-06</strain>
    </source>
</reference>
<keyword evidence="1" id="KW-0808">Transferase</keyword>
<sequence length="263" mass="28291">YGKIAGDFSPEKAANCCGPSSSNDNCCTPTATIDIDTVSKIYETPDAAELPDDVTRLSLGCGDPVTLASLQLGETVLDLGSGGGIDCFLAAKRVGETGHIIGVDMTTQMIEKARANKAKIGIKNVEFRLGEIEHLPVADDTVDVIISNCVINLSPDKPQVFREAYRALKPGGRLSVSDIVTDGPLPNEIKNNLSAWAGCIAGALDVKDYTAAIENAGFEYVKLTPVYIDKETIDEAAEQFDISIDEVTDSNYESLYRYIYIIR</sequence>
<comment type="similarity">
    <text evidence="3">Belongs to the methyltransferase superfamily. Arsenite methyltransferase family.</text>
</comment>
<dbReference type="GO" id="GO:0030791">
    <property type="term" value="F:arsenite methyltransferase activity"/>
    <property type="evidence" value="ECO:0007669"/>
    <property type="project" value="UniProtKB-EC"/>
</dbReference>
<dbReference type="NCBIfam" id="NF008823">
    <property type="entry name" value="PRK11873.1"/>
    <property type="match status" value="1"/>
</dbReference>
<dbReference type="Gene3D" id="3.40.50.150">
    <property type="entry name" value="Vaccinia Virus protein VP39"/>
    <property type="match status" value="1"/>
</dbReference>
<gene>
    <name evidence="10" type="ORF">S12H4_27755</name>
</gene>
<dbReference type="PANTHER" id="PTHR43675">
    <property type="entry name" value="ARSENITE METHYLTRANSFERASE"/>
    <property type="match status" value="1"/>
</dbReference>
<comment type="catalytic activity">
    <reaction evidence="7">
        <text>arsenic triglutathione + 2 [thioredoxin]-dithiol + 2 S-adenosyl-L-methionine + H2O = dimethylarsinous acid + 2 [thioredoxin]-disulfide + 3 glutathione + 2 S-adenosyl-L-homocysteine + 2 H(+)</text>
        <dbReference type="Rhea" id="RHEA:69464"/>
        <dbReference type="Rhea" id="RHEA-COMP:10698"/>
        <dbReference type="Rhea" id="RHEA-COMP:10700"/>
        <dbReference type="ChEBI" id="CHEBI:15377"/>
        <dbReference type="ChEBI" id="CHEBI:15378"/>
        <dbReference type="ChEBI" id="CHEBI:23808"/>
        <dbReference type="ChEBI" id="CHEBI:29950"/>
        <dbReference type="ChEBI" id="CHEBI:50058"/>
        <dbReference type="ChEBI" id="CHEBI:57856"/>
        <dbReference type="ChEBI" id="CHEBI:57925"/>
        <dbReference type="ChEBI" id="CHEBI:59789"/>
        <dbReference type="ChEBI" id="CHEBI:183640"/>
        <dbReference type="EC" id="2.1.1.137"/>
    </reaction>
</comment>
<evidence type="ECO:0000259" key="9">
    <source>
        <dbReference type="Pfam" id="PF13847"/>
    </source>
</evidence>
<feature type="non-terminal residue" evidence="10">
    <location>
        <position position="1"/>
    </location>
</feature>